<dbReference type="PANTHER" id="PTHR10696">
    <property type="entry name" value="GAMMA-BUTYROBETAINE HYDROXYLASE-RELATED"/>
    <property type="match status" value="1"/>
</dbReference>
<dbReference type="InterPro" id="IPR042098">
    <property type="entry name" value="TauD-like_sf"/>
</dbReference>
<dbReference type="SUPFAM" id="SSF51197">
    <property type="entry name" value="Clavaminate synthase-like"/>
    <property type="match status" value="1"/>
</dbReference>
<organism evidence="4 5">
    <name type="scientific">Orbilia oligospora</name>
    <name type="common">Nematode-trapping fungus</name>
    <name type="synonym">Arthrobotrys oligospora</name>
    <dbReference type="NCBI Taxonomy" id="2813651"/>
    <lineage>
        <taxon>Eukaryota</taxon>
        <taxon>Fungi</taxon>
        <taxon>Dikarya</taxon>
        <taxon>Ascomycota</taxon>
        <taxon>Pezizomycotina</taxon>
        <taxon>Orbiliomycetes</taxon>
        <taxon>Orbiliales</taxon>
        <taxon>Orbiliaceae</taxon>
        <taxon>Orbilia</taxon>
    </lineage>
</organism>
<evidence type="ECO:0000313" key="5">
    <source>
        <dbReference type="Proteomes" id="UP000474640"/>
    </source>
</evidence>
<sequence length="391" mass="43108">MCTEEQARSISEETTSLGKANGSVRQNVPDGFVSKLSGDLVWEGSSYATSEKYVRVLSAVEIEEVELAAKHFKNLALPYGLISPQTFPLGCQLATDLAGISDTLHTGRGFSVVRGLNSPKYTIEDNIIIYMGILSHITPVFGADPDKMALGHIRDATKDAILPGDDRKLAVSKYPNFLNFHTDVGVGDILSLYTYQMPSSGGSQRLASFWRIYNELVEHKPDVLATLCHGWPIEGKDPETLLPKDLDRPLVFCEKEKIIIQLSRQVLLGTTNLPRSAGLPPLNASQIEALAALDELCNKYSFVVEQKQGDILCVNNFGILHARDAWTDTPDHKRHILRILSKDPRHAWDKPALVADEWEKNLSYDPATLYIPLADFDPRGKTACAASDAHG</sequence>
<feature type="compositionally biased region" description="Polar residues" evidence="2">
    <location>
        <begin position="12"/>
        <end position="22"/>
    </location>
</feature>
<protein>
    <recommendedName>
        <fullName evidence="3">TauD/TfdA-like domain-containing protein</fullName>
    </recommendedName>
</protein>
<proteinExistence type="predicted"/>
<feature type="region of interest" description="Disordered" evidence="2">
    <location>
        <begin position="1"/>
        <end position="22"/>
    </location>
</feature>
<name>A0A7C8RIE6_ORBOL</name>
<dbReference type="Gene3D" id="3.60.130.10">
    <property type="entry name" value="Clavaminate synthase-like"/>
    <property type="match status" value="1"/>
</dbReference>
<dbReference type="OrthoDB" id="272271at2759"/>
<dbReference type="InterPro" id="IPR003819">
    <property type="entry name" value="TauD/TfdA-like"/>
</dbReference>
<dbReference type="InterPro" id="IPR050411">
    <property type="entry name" value="AlphaKG_dependent_hydroxylases"/>
</dbReference>
<gene>
    <name evidence="4" type="ORF">TWF970_011552</name>
</gene>
<keyword evidence="1" id="KW-0560">Oxidoreductase</keyword>
<dbReference type="EMBL" id="JAABOJ010000009">
    <property type="protein sequence ID" value="KAF3284333.1"/>
    <property type="molecule type" value="Genomic_DNA"/>
</dbReference>
<feature type="domain" description="TauD/TfdA-like" evidence="3">
    <location>
        <begin position="95"/>
        <end position="339"/>
    </location>
</feature>
<dbReference type="Proteomes" id="UP000474640">
    <property type="component" value="Unassembled WGS sequence"/>
</dbReference>
<evidence type="ECO:0000259" key="3">
    <source>
        <dbReference type="Pfam" id="PF02668"/>
    </source>
</evidence>
<dbReference type="GO" id="GO:0016491">
    <property type="term" value="F:oxidoreductase activity"/>
    <property type="evidence" value="ECO:0007669"/>
    <property type="project" value="UniProtKB-KW"/>
</dbReference>
<evidence type="ECO:0000313" key="4">
    <source>
        <dbReference type="EMBL" id="KAF3284333.1"/>
    </source>
</evidence>
<reference evidence="4 5" key="1">
    <citation type="submission" date="2020-01" db="EMBL/GenBank/DDBJ databases">
        <authorList>
            <person name="Palmer J.M."/>
        </authorList>
    </citation>
    <scope>NUCLEOTIDE SEQUENCE [LARGE SCALE GENOMIC DNA]</scope>
    <source>
        <strain evidence="4 5">TWF970</strain>
    </source>
</reference>
<comment type="caution">
    <text evidence="4">The sequence shown here is derived from an EMBL/GenBank/DDBJ whole genome shotgun (WGS) entry which is preliminary data.</text>
</comment>
<dbReference type="AlphaFoldDB" id="A0A7C8RIE6"/>
<evidence type="ECO:0000256" key="2">
    <source>
        <dbReference type="SAM" id="MobiDB-lite"/>
    </source>
</evidence>
<evidence type="ECO:0000256" key="1">
    <source>
        <dbReference type="ARBA" id="ARBA00023002"/>
    </source>
</evidence>
<feature type="compositionally biased region" description="Basic and acidic residues" evidence="2">
    <location>
        <begin position="1"/>
        <end position="11"/>
    </location>
</feature>
<accession>A0A7C8RIE6</accession>
<dbReference type="Pfam" id="PF02668">
    <property type="entry name" value="TauD"/>
    <property type="match status" value="1"/>
</dbReference>
<dbReference type="PANTHER" id="PTHR10696:SF54">
    <property type="entry name" value="FAMILY OXIDOREDUCTASE, PUTATIVE (AFU_ORTHOLOGUE AFUA_4G13850)-RELATED"/>
    <property type="match status" value="1"/>
</dbReference>